<sequence length="396" mass="44374">MASHSMDMDGFVTALLPSLSKSLAEQFNIFRVMRHGTHEKQLSNIFSWLLTTDATHGLEDTFQLIFLARINAVLPAGGTLPDSGYRVVQEVDTRATEEIAAGAVMDIADIVLSRPDAAVVVENFETSDGHGHDYQRYLAHGTAGGRPAAVVLLCHRHDFHRLRNGWEQAIVITYADLLTELHAHVDGHRRWQDRHPDQLFFLRQMIEYFVEGPAAVNVDEQIRFIKTMCETGESARYGHRPQERAAQEFADLVAEHARRQFEDSRATLASVKDRLRTFARTVLTDQLNASLSHGSIDKVATRFVGQWEWCVELQRRDELPAVFLEFGPTAVVENARIPLPLNDPDYSRVFVTLQAPTGEGISRITQTDVSLSGVLDGLEPDNLRLRDAVLSLIDNA</sequence>
<dbReference type="Proteomes" id="UP000252187">
    <property type="component" value="Unassembled WGS sequence"/>
</dbReference>
<organism evidence="1 2">
    <name type="scientific">Dietzia maris</name>
    <dbReference type="NCBI Taxonomy" id="37915"/>
    <lineage>
        <taxon>Bacteria</taxon>
        <taxon>Bacillati</taxon>
        <taxon>Actinomycetota</taxon>
        <taxon>Actinomycetes</taxon>
        <taxon>Mycobacteriales</taxon>
        <taxon>Dietziaceae</taxon>
        <taxon>Dietzia</taxon>
    </lineage>
</organism>
<accession>A0A365P8S5</accession>
<dbReference type="EMBL" id="QNTT01000031">
    <property type="protein sequence ID" value="RBA33731.1"/>
    <property type="molecule type" value="Genomic_DNA"/>
</dbReference>
<reference evidence="1 2" key="1">
    <citation type="submission" date="2018-06" db="EMBL/GenBank/DDBJ databases">
        <title>Whole genome sequencing of four bacterial strains from South Shetland trench revealing bio-synthetic gene clusters.</title>
        <authorList>
            <person name="Abdel-Mageed W.M."/>
            <person name="Lehri B."/>
            <person name="Jarmusch S.A."/>
            <person name="Miranda K."/>
            <person name="Goodfellow M."/>
            <person name="Jaspars M."/>
            <person name="Karlyshev A.V."/>
        </authorList>
    </citation>
    <scope>NUCLEOTIDE SEQUENCE [LARGE SCALE GENOMIC DNA]</scope>
    <source>
        <strain evidence="1 2">SST1</strain>
    </source>
</reference>
<evidence type="ECO:0008006" key="3">
    <source>
        <dbReference type="Google" id="ProtNLM"/>
    </source>
</evidence>
<evidence type="ECO:0000313" key="1">
    <source>
        <dbReference type="EMBL" id="RBA33731.1"/>
    </source>
</evidence>
<evidence type="ECO:0000313" key="2">
    <source>
        <dbReference type="Proteomes" id="UP000252187"/>
    </source>
</evidence>
<gene>
    <name evidence="1" type="ORF">DQ226_11715</name>
</gene>
<protein>
    <recommendedName>
        <fullName evidence="3">PD-(D/E)XK nuclease superfamily protein</fullName>
    </recommendedName>
</protein>
<comment type="caution">
    <text evidence="1">The sequence shown here is derived from an EMBL/GenBank/DDBJ whole genome shotgun (WGS) entry which is preliminary data.</text>
</comment>
<dbReference type="AlphaFoldDB" id="A0A365P8S5"/>
<name>A0A365P8S5_9ACTN</name>
<proteinExistence type="predicted"/>